<dbReference type="InterPro" id="IPR025188">
    <property type="entry name" value="DUF4113"/>
</dbReference>
<dbReference type="Proteomes" id="UP000683551">
    <property type="component" value="Chromosome"/>
</dbReference>
<proteinExistence type="predicted"/>
<sequence>MKVMDTINHRMGQDTLKLASSGIENSWRMRRGFKSPNYTTHWAEIPQVTA</sequence>
<dbReference type="RefSeq" id="WP_082783179.1">
    <property type="nucleotide sequence ID" value="NZ_CP053675.1"/>
</dbReference>
<name>A0A9E6MXN9_9PROT</name>
<dbReference type="AlphaFoldDB" id="A0A9E6MXN9"/>
<gene>
    <name evidence="2" type="ORF">JZL65_03820</name>
</gene>
<dbReference type="EMBL" id="CP071137">
    <property type="protein sequence ID" value="QWY78211.1"/>
    <property type="molecule type" value="Genomic_DNA"/>
</dbReference>
<organism evidence="2 3">
    <name type="scientific">Ferrovum myxofaciens</name>
    <dbReference type="NCBI Taxonomy" id="416213"/>
    <lineage>
        <taxon>Bacteria</taxon>
        <taxon>Pseudomonadati</taxon>
        <taxon>Pseudomonadota</taxon>
        <taxon>Betaproteobacteria</taxon>
        <taxon>Ferrovales</taxon>
        <taxon>Ferrovaceae</taxon>
        <taxon>Ferrovum</taxon>
    </lineage>
</organism>
<accession>A0A9E6MXN9</accession>
<reference evidence="2" key="1">
    <citation type="submission" date="2021-02" db="EMBL/GenBank/DDBJ databases">
        <title>Comparative genomics of Ferrovum myxofaciens strains, predominant extremophile bacteria forming large biofilm stalactites in acid mine ecosystems.</title>
        <authorList>
            <person name="Burkartova K."/>
            <person name="Ridl J."/>
            <person name="Pajer P."/>
            <person name="Falteisek L."/>
        </authorList>
    </citation>
    <scope>NUCLEOTIDE SEQUENCE</scope>
    <source>
        <strain evidence="2">MI1III</strain>
    </source>
</reference>
<evidence type="ECO:0000313" key="2">
    <source>
        <dbReference type="EMBL" id="QWY78211.1"/>
    </source>
</evidence>
<dbReference type="Pfam" id="PF13438">
    <property type="entry name" value="DUF4113"/>
    <property type="match status" value="1"/>
</dbReference>
<feature type="domain" description="DUF4113" evidence="1">
    <location>
        <begin position="1"/>
        <end position="48"/>
    </location>
</feature>
<protein>
    <submittedName>
        <fullName evidence="2">DUF4113 domain-containing protein</fullName>
    </submittedName>
</protein>
<evidence type="ECO:0000313" key="3">
    <source>
        <dbReference type="Proteomes" id="UP000683551"/>
    </source>
</evidence>
<evidence type="ECO:0000259" key="1">
    <source>
        <dbReference type="Pfam" id="PF13438"/>
    </source>
</evidence>